<comment type="caution">
    <text evidence="4">The sequence shown here is derived from an EMBL/GenBank/DDBJ whole genome shotgun (WGS) entry which is preliminary data.</text>
</comment>
<evidence type="ECO:0000313" key="4">
    <source>
        <dbReference type="EMBL" id="KAL3320345.1"/>
    </source>
</evidence>
<dbReference type="AlphaFoldDB" id="A0ABD2QLN1"/>
<sequence length="70" mass="7795">MKRIAPSGPGPARKNFKSDDTDNEAPRTVRFLVPSRAAGLIIGKGGENIKRIKQQLVQYENSSVMWLNIQ</sequence>
<dbReference type="Pfam" id="PF00013">
    <property type="entry name" value="KH_1"/>
    <property type="match status" value="1"/>
</dbReference>
<feature type="compositionally biased region" description="Basic and acidic residues" evidence="2">
    <location>
        <begin position="16"/>
        <end position="26"/>
    </location>
</feature>
<evidence type="ECO:0000256" key="1">
    <source>
        <dbReference type="PROSITE-ProRule" id="PRU00117"/>
    </source>
</evidence>
<accession>A0ABD2QLN1</accession>
<dbReference type="PROSITE" id="PS50084">
    <property type="entry name" value="KH_TYPE_1"/>
    <property type="match status" value="1"/>
</dbReference>
<proteinExistence type="predicted"/>
<evidence type="ECO:0000259" key="3">
    <source>
        <dbReference type="Pfam" id="PF00013"/>
    </source>
</evidence>
<feature type="region of interest" description="Disordered" evidence="2">
    <location>
        <begin position="1"/>
        <end position="26"/>
    </location>
</feature>
<keyword evidence="5" id="KW-1185">Reference proteome</keyword>
<name>A0ABD2QLN1_9PLAT</name>
<dbReference type="GO" id="GO:0003723">
    <property type="term" value="F:RNA binding"/>
    <property type="evidence" value="ECO:0007669"/>
    <property type="project" value="UniProtKB-UniRule"/>
</dbReference>
<gene>
    <name evidence="4" type="ORF">Ciccas_000985</name>
</gene>
<dbReference type="Proteomes" id="UP001626550">
    <property type="component" value="Unassembled WGS sequence"/>
</dbReference>
<feature type="domain" description="K Homology" evidence="3">
    <location>
        <begin position="28"/>
        <end position="55"/>
    </location>
</feature>
<organism evidence="4 5">
    <name type="scientific">Cichlidogyrus casuarinus</name>
    <dbReference type="NCBI Taxonomy" id="1844966"/>
    <lineage>
        <taxon>Eukaryota</taxon>
        <taxon>Metazoa</taxon>
        <taxon>Spiralia</taxon>
        <taxon>Lophotrochozoa</taxon>
        <taxon>Platyhelminthes</taxon>
        <taxon>Monogenea</taxon>
        <taxon>Monopisthocotylea</taxon>
        <taxon>Dactylogyridea</taxon>
        <taxon>Ancyrocephalidae</taxon>
        <taxon>Cichlidogyrus</taxon>
    </lineage>
</organism>
<dbReference type="InterPro" id="IPR009019">
    <property type="entry name" value="KH_sf_prok-type"/>
</dbReference>
<protein>
    <recommendedName>
        <fullName evidence="3">K Homology domain-containing protein</fullName>
    </recommendedName>
</protein>
<keyword evidence="1" id="KW-0694">RNA-binding</keyword>
<evidence type="ECO:0000313" key="5">
    <source>
        <dbReference type="Proteomes" id="UP001626550"/>
    </source>
</evidence>
<dbReference type="Gene3D" id="3.30.1370.10">
    <property type="entry name" value="K Homology domain, type 1"/>
    <property type="match status" value="1"/>
</dbReference>
<evidence type="ECO:0000256" key="2">
    <source>
        <dbReference type="SAM" id="MobiDB-lite"/>
    </source>
</evidence>
<dbReference type="InterPro" id="IPR004088">
    <property type="entry name" value="KH_dom_type_1"/>
</dbReference>
<reference evidence="4 5" key="1">
    <citation type="submission" date="2024-11" db="EMBL/GenBank/DDBJ databases">
        <title>Adaptive evolution of stress response genes in parasites aligns with host niche diversity.</title>
        <authorList>
            <person name="Hahn C."/>
            <person name="Resl P."/>
        </authorList>
    </citation>
    <scope>NUCLEOTIDE SEQUENCE [LARGE SCALE GENOMIC DNA]</scope>
    <source>
        <strain evidence="4">EGGRZ-B1_66</strain>
        <tissue evidence="4">Body</tissue>
    </source>
</reference>
<dbReference type="EMBL" id="JBJKFK010000059">
    <property type="protein sequence ID" value="KAL3320345.1"/>
    <property type="molecule type" value="Genomic_DNA"/>
</dbReference>
<dbReference type="SUPFAM" id="SSF54814">
    <property type="entry name" value="Prokaryotic type KH domain (KH-domain type II)"/>
    <property type="match status" value="1"/>
</dbReference>
<dbReference type="InterPro" id="IPR036612">
    <property type="entry name" value="KH_dom_type_1_sf"/>
</dbReference>